<dbReference type="Proteomes" id="UP000321275">
    <property type="component" value="Unassembled WGS sequence"/>
</dbReference>
<name>A0A510XC81_9GAMM</name>
<dbReference type="Gene3D" id="3.40.50.12780">
    <property type="entry name" value="N-terminal domain of ligase-like"/>
    <property type="match status" value="1"/>
</dbReference>
<comment type="similarity">
    <text evidence="1">Belongs to the ATP-dependent AMP-binding enzyme family.</text>
</comment>
<evidence type="ECO:0000259" key="4">
    <source>
        <dbReference type="Pfam" id="PF13193"/>
    </source>
</evidence>
<dbReference type="PANTHER" id="PTHR43201">
    <property type="entry name" value="ACYL-COA SYNTHETASE"/>
    <property type="match status" value="1"/>
</dbReference>
<dbReference type="NCBIfam" id="NF006167">
    <property type="entry name" value="PRK08308.1"/>
    <property type="match status" value="1"/>
</dbReference>
<dbReference type="PANTHER" id="PTHR43201:SF5">
    <property type="entry name" value="MEDIUM-CHAIN ACYL-COA LIGASE ACSF2, MITOCHONDRIAL"/>
    <property type="match status" value="1"/>
</dbReference>
<dbReference type="PROSITE" id="PS00455">
    <property type="entry name" value="AMP_BINDING"/>
    <property type="match status" value="1"/>
</dbReference>
<dbReference type="GO" id="GO:0031956">
    <property type="term" value="F:medium-chain fatty acid-CoA ligase activity"/>
    <property type="evidence" value="ECO:0007669"/>
    <property type="project" value="TreeGrafter"/>
</dbReference>
<evidence type="ECO:0000313" key="6">
    <source>
        <dbReference type="Proteomes" id="UP000321275"/>
    </source>
</evidence>
<feature type="domain" description="AMP-binding enzyme C-terminal" evidence="4">
    <location>
        <begin position="339"/>
        <end position="411"/>
    </location>
</feature>
<dbReference type="InterPro" id="IPR042099">
    <property type="entry name" value="ANL_N_sf"/>
</dbReference>
<protein>
    <submittedName>
        <fullName evidence="5">Acyl-CoA synthetase</fullName>
    </submittedName>
</protein>
<keyword evidence="6" id="KW-1185">Reference proteome</keyword>
<dbReference type="EMBL" id="BJUK01000065">
    <property type="protein sequence ID" value="GEK49054.1"/>
    <property type="molecule type" value="Genomic_DNA"/>
</dbReference>
<dbReference type="InterPro" id="IPR025110">
    <property type="entry name" value="AMP-bd_C"/>
</dbReference>
<proteinExistence type="inferred from homology"/>
<dbReference type="AlphaFoldDB" id="A0A510XC81"/>
<dbReference type="RefSeq" id="WP_222594011.1">
    <property type="nucleotide sequence ID" value="NZ_BJUK01000065.1"/>
</dbReference>
<evidence type="ECO:0000313" key="5">
    <source>
        <dbReference type="EMBL" id="GEK49054.1"/>
    </source>
</evidence>
<evidence type="ECO:0000256" key="2">
    <source>
        <dbReference type="ARBA" id="ARBA00022598"/>
    </source>
</evidence>
<feature type="domain" description="AMP-dependent synthetase/ligase" evidence="3">
    <location>
        <begin position="115"/>
        <end position="300"/>
    </location>
</feature>
<dbReference type="Gene3D" id="3.30.300.30">
    <property type="match status" value="1"/>
</dbReference>
<keyword evidence="2" id="KW-0436">Ligase</keyword>
<dbReference type="CDD" id="cd04433">
    <property type="entry name" value="AFD_class_I"/>
    <property type="match status" value="1"/>
</dbReference>
<sequence>MTLSDPLYVVDATPYGRDDVERAVAALSHYPAIAEPRGRRLAVCLKDSGQWLALCLHLKAKGGSVLPIHPATPLEAARTLARETGCQHLLHGEGELEALDDVARRREPAPGGELIQLSSGTTGRPKPIARGWVAIDRELESYVAGFPEAEGLTPIVACPVTHSYGLICGVLAGLSRGVVPRVVTNLNPRAILATLRDHPRHLLYAAPTLVSLLVRMLPPEQRLHTLMLSGAALPGPLLETLSARVERVCQQYGCSEAGCIAIAARAETPGLMGRPLAHLEVSAGFSAETPAEIRVGVPGEGTIATRDLGYLDAQGRLHFLARLDDTINVAGINVYPGDVEDAFLRHPRITEAVAFKRPDAYAGERVCLHFVADEPLDGEALRRWCRERLAPHQVPMLLEQVAEIAKLPNGKISRRRLAEEVVA</sequence>
<dbReference type="InterPro" id="IPR020845">
    <property type="entry name" value="AMP-binding_CS"/>
</dbReference>
<comment type="caution">
    <text evidence="5">The sequence shown here is derived from an EMBL/GenBank/DDBJ whole genome shotgun (WGS) entry which is preliminary data.</text>
</comment>
<dbReference type="GO" id="GO:0006631">
    <property type="term" value="P:fatty acid metabolic process"/>
    <property type="evidence" value="ECO:0007669"/>
    <property type="project" value="TreeGrafter"/>
</dbReference>
<dbReference type="InterPro" id="IPR045851">
    <property type="entry name" value="AMP-bd_C_sf"/>
</dbReference>
<evidence type="ECO:0000259" key="3">
    <source>
        <dbReference type="Pfam" id="PF00501"/>
    </source>
</evidence>
<dbReference type="SUPFAM" id="SSF56801">
    <property type="entry name" value="Acetyl-CoA synthetase-like"/>
    <property type="match status" value="1"/>
</dbReference>
<gene>
    <name evidence="5" type="ORF">HPA02_33370</name>
</gene>
<dbReference type="InterPro" id="IPR000873">
    <property type="entry name" value="AMP-dep_synth/lig_dom"/>
</dbReference>
<dbReference type="Pfam" id="PF13193">
    <property type="entry name" value="AMP-binding_C"/>
    <property type="match status" value="1"/>
</dbReference>
<reference evidence="5 6" key="1">
    <citation type="submission" date="2019-07" db="EMBL/GenBank/DDBJ databases">
        <title>Whole genome shotgun sequence of Halomonas pacifica NBRC 102220.</title>
        <authorList>
            <person name="Hosoyama A."/>
            <person name="Uohara A."/>
            <person name="Ohji S."/>
            <person name="Ichikawa N."/>
        </authorList>
    </citation>
    <scope>NUCLEOTIDE SEQUENCE [LARGE SCALE GENOMIC DNA]</scope>
    <source>
        <strain evidence="5 6">NBRC 102220</strain>
    </source>
</reference>
<dbReference type="Pfam" id="PF00501">
    <property type="entry name" value="AMP-binding"/>
    <property type="match status" value="1"/>
</dbReference>
<organism evidence="5 6">
    <name type="scientific">Bisbaumannia pacifica</name>
    <dbReference type="NCBI Taxonomy" id="77098"/>
    <lineage>
        <taxon>Bacteria</taxon>
        <taxon>Pseudomonadati</taxon>
        <taxon>Pseudomonadota</taxon>
        <taxon>Gammaproteobacteria</taxon>
        <taxon>Oceanospirillales</taxon>
        <taxon>Halomonadaceae</taxon>
        <taxon>Bisbaumannia</taxon>
    </lineage>
</organism>
<accession>A0A510XC81</accession>
<evidence type="ECO:0000256" key="1">
    <source>
        <dbReference type="ARBA" id="ARBA00006432"/>
    </source>
</evidence>